<gene>
    <name evidence="1" type="ORF">HanXRQr2_Chr17g0799411</name>
</gene>
<evidence type="ECO:0000313" key="2">
    <source>
        <dbReference type="Proteomes" id="UP000215914"/>
    </source>
</evidence>
<reference evidence="1" key="2">
    <citation type="submission" date="2020-06" db="EMBL/GenBank/DDBJ databases">
        <title>Helianthus annuus Genome sequencing and assembly Release 2.</title>
        <authorList>
            <person name="Gouzy J."/>
            <person name="Langlade N."/>
            <person name="Munos S."/>
        </authorList>
    </citation>
    <scope>NUCLEOTIDE SEQUENCE</scope>
    <source>
        <tissue evidence="1">Leaves</tissue>
    </source>
</reference>
<sequence length="57" mass="6214">MLVYVVQVIAQVSQCVKVPNPKFHGRLICLLLTIPQRLTGRCITPIALKLADVTGIA</sequence>
<proteinExistence type="predicted"/>
<dbReference type="Proteomes" id="UP000215914">
    <property type="component" value="Unassembled WGS sequence"/>
</dbReference>
<dbReference type="AlphaFoldDB" id="A0A9K3DGG4"/>
<name>A0A9K3DGG4_HELAN</name>
<reference evidence="1" key="1">
    <citation type="journal article" date="2017" name="Nature">
        <title>The sunflower genome provides insights into oil metabolism, flowering and Asterid evolution.</title>
        <authorList>
            <person name="Badouin H."/>
            <person name="Gouzy J."/>
            <person name="Grassa C.J."/>
            <person name="Murat F."/>
            <person name="Staton S.E."/>
            <person name="Cottret L."/>
            <person name="Lelandais-Briere C."/>
            <person name="Owens G.L."/>
            <person name="Carrere S."/>
            <person name="Mayjonade B."/>
            <person name="Legrand L."/>
            <person name="Gill N."/>
            <person name="Kane N.C."/>
            <person name="Bowers J.E."/>
            <person name="Hubner S."/>
            <person name="Bellec A."/>
            <person name="Berard A."/>
            <person name="Berges H."/>
            <person name="Blanchet N."/>
            <person name="Boniface M.C."/>
            <person name="Brunel D."/>
            <person name="Catrice O."/>
            <person name="Chaidir N."/>
            <person name="Claudel C."/>
            <person name="Donnadieu C."/>
            <person name="Faraut T."/>
            <person name="Fievet G."/>
            <person name="Helmstetter N."/>
            <person name="King M."/>
            <person name="Knapp S.J."/>
            <person name="Lai Z."/>
            <person name="Le Paslier M.C."/>
            <person name="Lippi Y."/>
            <person name="Lorenzon L."/>
            <person name="Mandel J.R."/>
            <person name="Marage G."/>
            <person name="Marchand G."/>
            <person name="Marquand E."/>
            <person name="Bret-Mestries E."/>
            <person name="Morien E."/>
            <person name="Nambeesan S."/>
            <person name="Nguyen T."/>
            <person name="Pegot-Espagnet P."/>
            <person name="Pouilly N."/>
            <person name="Raftis F."/>
            <person name="Sallet E."/>
            <person name="Schiex T."/>
            <person name="Thomas J."/>
            <person name="Vandecasteele C."/>
            <person name="Vares D."/>
            <person name="Vear F."/>
            <person name="Vautrin S."/>
            <person name="Crespi M."/>
            <person name="Mangin B."/>
            <person name="Burke J.M."/>
            <person name="Salse J."/>
            <person name="Munos S."/>
            <person name="Vincourt P."/>
            <person name="Rieseberg L.H."/>
            <person name="Langlade N.B."/>
        </authorList>
    </citation>
    <scope>NUCLEOTIDE SEQUENCE</scope>
    <source>
        <tissue evidence="1">Leaves</tissue>
    </source>
</reference>
<keyword evidence="2" id="KW-1185">Reference proteome</keyword>
<evidence type="ECO:0000313" key="1">
    <source>
        <dbReference type="EMBL" id="KAF5755152.1"/>
    </source>
</evidence>
<comment type="caution">
    <text evidence="1">The sequence shown here is derived from an EMBL/GenBank/DDBJ whole genome shotgun (WGS) entry which is preliminary data.</text>
</comment>
<protein>
    <submittedName>
        <fullName evidence="1">Uncharacterized protein</fullName>
    </submittedName>
</protein>
<organism evidence="1 2">
    <name type="scientific">Helianthus annuus</name>
    <name type="common">Common sunflower</name>
    <dbReference type="NCBI Taxonomy" id="4232"/>
    <lineage>
        <taxon>Eukaryota</taxon>
        <taxon>Viridiplantae</taxon>
        <taxon>Streptophyta</taxon>
        <taxon>Embryophyta</taxon>
        <taxon>Tracheophyta</taxon>
        <taxon>Spermatophyta</taxon>
        <taxon>Magnoliopsida</taxon>
        <taxon>eudicotyledons</taxon>
        <taxon>Gunneridae</taxon>
        <taxon>Pentapetalae</taxon>
        <taxon>asterids</taxon>
        <taxon>campanulids</taxon>
        <taxon>Asterales</taxon>
        <taxon>Asteraceae</taxon>
        <taxon>Asteroideae</taxon>
        <taxon>Heliantheae alliance</taxon>
        <taxon>Heliantheae</taxon>
        <taxon>Helianthus</taxon>
    </lineage>
</organism>
<accession>A0A9K3DGG4</accession>
<dbReference type="EMBL" id="MNCJ02000332">
    <property type="protein sequence ID" value="KAF5755152.1"/>
    <property type="molecule type" value="Genomic_DNA"/>
</dbReference>
<dbReference type="Gramene" id="mRNA:HanXRQr2_Chr17g0799411">
    <property type="protein sequence ID" value="CDS:HanXRQr2_Chr17g0799411.1"/>
    <property type="gene ID" value="HanXRQr2_Chr17g0799411"/>
</dbReference>